<feature type="domain" description="Type II methyltransferase M.TaqI-like" evidence="1">
    <location>
        <begin position="167"/>
        <end position="293"/>
    </location>
</feature>
<dbReference type="SUPFAM" id="SSF53335">
    <property type="entry name" value="S-adenosyl-L-methionine-dependent methyltransferases"/>
    <property type="match status" value="1"/>
</dbReference>
<dbReference type="GO" id="GO:0006304">
    <property type="term" value="P:DNA modification"/>
    <property type="evidence" value="ECO:0007669"/>
    <property type="project" value="InterPro"/>
</dbReference>
<proteinExistence type="predicted"/>
<evidence type="ECO:0000259" key="1">
    <source>
        <dbReference type="Pfam" id="PF07669"/>
    </source>
</evidence>
<dbReference type="AlphaFoldDB" id="A0A6C0H5R7"/>
<dbReference type="EMBL" id="MN739879">
    <property type="protein sequence ID" value="QHT75556.1"/>
    <property type="molecule type" value="Genomic_DNA"/>
</dbReference>
<name>A0A6C0H5R7_9ZZZZ</name>
<protein>
    <recommendedName>
        <fullName evidence="1">Type II methyltransferase M.TaqI-like domain-containing protein</fullName>
    </recommendedName>
</protein>
<dbReference type="Gene3D" id="3.40.50.150">
    <property type="entry name" value="Vaccinia Virus protein VP39"/>
    <property type="match status" value="1"/>
</dbReference>
<evidence type="ECO:0000313" key="2">
    <source>
        <dbReference type="EMBL" id="QHT75556.1"/>
    </source>
</evidence>
<dbReference type="InterPro" id="IPR011639">
    <property type="entry name" value="MethylTrfase_TaqI-like_dom"/>
</dbReference>
<sequence length="306" mass="37259">MEFPYYKLIWEYNKEKVDEIMNNFRYNIQNEIPDSLKKMKLNKYESKYIIIKDNWQENYYLNQITDYFTEKERIRCSFKNYESPLIYWNKNKEKMIKKYGYSIIKLREGLYNETKFCNNFRISVSLTILSIFRPKTWLDISAGWGDRLISGILYGIEYYCGVDPNNNLHDYYKNIIDTMVEENKRENFVLINDAFETVELPTKVMEYDIVFSSPPFYDLEKYSDSVNDSLNKYPNEKEWHDLFLMTSINKSIKYLKKGGYLILYIHNNNYLNKKLEELKTIMEYKGWIYYYDVNNNPRGIQIWKKN</sequence>
<organism evidence="2">
    <name type="scientific">viral metagenome</name>
    <dbReference type="NCBI Taxonomy" id="1070528"/>
    <lineage>
        <taxon>unclassified sequences</taxon>
        <taxon>metagenomes</taxon>
        <taxon>organismal metagenomes</taxon>
    </lineage>
</organism>
<dbReference type="Pfam" id="PF07669">
    <property type="entry name" value="Eco57I"/>
    <property type="match status" value="1"/>
</dbReference>
<reference evidence="2" key="1">
    <citation type="journal article" date="2020" name="Nature">
        <title>Giant virus diversity and host interactions through global metagenomics.</title>
        <authorList>
            <person name="Schulz F."/>
            <person name="Roux S."/>
            <person name="Paez-Espino D."/>
            <person name="Jungbluth S."/>
            <person name="Walsh D.A."/>
            <person name="Denef V.J."/>
            <person name="McMahon K.D."/>
            <person name="Konstantinidis K.T."/>
            <person name="Eloe-Fadrosh E.A."/>
            <person name="Kyrpides N.C."/>
            <person name="Woyke T."/>
        </authorList>
    </citation>
    <scope>NUCLEOTIDE SEQUENCE</scope>
    <source>
        <strain evidence="2">GVMAG-M-3300023179-71</strain>
    </source>
</reference>
<dbReference type="InterPro" id="IPR029063">
    <property type="entry name" value="SAM-dependent_MTases_sf"/>
</dbReference>
<accession>A0A6C0H5R7</accession>